<gene>
    <name evidence="1" type="ORF">RM573_01835</name>
</gene>
<protein>
    <submittedName>
        <fullName evidence="1">DUF3240 family protein</fullName>
    </submittedName>
</protein>
<name>A0ABU2ZXA6_9GAMM</name>
<keyword evidence="2" id="KW-1185">Reference proteome</keyword>
<reference evidence="1 2" key="1">
    <citation type="submission" date="2023-09" db="EMBL/GenBank/DDBJ databases">
        <authorList>
            <person name="Rey-Velasco X."/>
        </authorList>
    </citation>
    <scope>NUCLEOTIDE SEQUENCE [LARGE SCALE GENOMIC DNA]</scope>
    <source>
        <strain evidence="1 2">W431</strain>
    </source>
</reference>
<proteinExistence type="predicted"/>
<sequence length="101" mass="11404">MVDQVIFTLNVPTELKDDVVDVLIALPSITGFNLKNIHGYSKEHSLYDISEQVEGYKSYFQIEVLISKVNIDKLKSNVSSVCPSAKLKYWITPVLDSGHFE</sequence>
<dbReference type="Pfam" id="PF11582">
    <property type="entry name" value="DUF3240"/>
    <property type="match status" value="1"/>
</dbReference>
<dbReference type="InterPro" id="IPR021634">
    <property type="entry name" value="DUF3240"/>
</dbReference>
<dbReference type="RefSeq" id="WP_311576337.1">
    <property type="nucleotide sequence ID" value="NZ_JAVRIF010000001.1"/>
</dbReference>
<comment type="caution">
    <text evidence="1">The sequence shown here is derived from an EMBL/GenBank/DDBJ whole genome shotgun (WGS) entry which is preliminary data.</text>
</comment>
<evidence type="ECO:0000313" key="1">
    <source>
        <dbReference type="EMBL" id="MDT0602324.1"/>
    </source>
</evidence>
<evidence type="ECO:0000313" key="2">
    <source>
        <dbReference type="Proteomes" id="UP001266357"/>
    </source>
</evidence>
<accession>A0ABU2ZXA6</accession>
<dbReference type="Gene3D" id="3.30.70.120">
    <property type="match status" value="1"/>
</dbReference>
<dbReference type="InterPro" id="IPR015867">
    <property type="entry name" value="N-reg_PII/ATP_PRibTrfase_C"/>
</dbReference>
<dbReference type="Proteomes" id="UP001266357">
    <property type="component" value="Unassembled WGS sequence"/>
</dbReference>
<dbReference type="EMBL" id="JAVRIF010000001">
    <property type="protein sequence ID" value="MDT0602324.1"/>
    <property type="molecule type" value="Genomic_DNA"/>
</dbReference>
<organism evidence="1 2">
    <name type="scientific">Thalassotalea castellviae</name>
    <dbReference type="NCBI Taxonomy" id="3075612"/>
    <lineage>
        <taxon>Bacteria</taxon>
        <taxon>Pseudomonadati</taxon>
        <taxon>Pseudomonadota</taxon>
        <taxon>Gammaproteobacteria</taxon>
        <taxon>Alteromonadales</taxon>
        <taxon>Colwelliaceae</taxon>
        <taxon>Thalassotalea</taxon>
    </lineage>
</organism>